<protein>
    <recommendedName>
        <fullName evidence="3">Actin-like ATPase domain-containing protein</fullName>
    </recommendedName>
</protein>
<reference evidence="1 2" key="1">
    <citation type="submission" date="2018-06" db="EMBL/GenBank/DDBJ databases">
        <title>Comparative genomics reveals the genomic features of Rhizophagus irregularis, R. cerebriforme, R. diaphanum and Gigaspora rosea, and their symbiotic lifestyle signature.</title>
        <authorList>
            <person name="Morin E."/>
            <person name="San Clemente H."/>
            <person name="Chen E.C.H."/>
            <person name="De La Providencia I."/>
            <person name="Hainaut M."/>
            <person name="Kuo A."/>
            <person name="Kohler A."/>
            <person name="Murat C."/>
            <person name="Tang N."/>
            <person name="Roy S."/>
            <person name="Loubradou J."/>
            <person name="Henrissat B."/>
            <person name="Grigoriev I.V."/>
            <person name="Corradi N."/>
            <person name="Roux C."/>
            <person name="Martin F.M."/>
        </authorList>
    </citation>
    <scope>NUCLEOTIDE SEQUENCE [LARGE SCALE GENOMIC DNA]</scope>
    <source>
        <strain evidence="1 2">DAOM 227022</strain>
    </source>
</reference>
<keyword evidence="2" id="KW-1185">Reference proteome</keyword>
<evidence type="ECO:0000313" key="2">
    <source>
        <dbReference type="Proteomes" id="UP000265703"/>
    </source>
</evidence>
<gene>
    <name evidence="1" type="ORF">C1645_849873</name>
</gene>
<dbReference type="OrthoDB" id="2963168at2759"/>
<dbReference type="AlphaFoldDB" id="A0A397SYC4"/>
<dbReference type="EMBL" id="QKYT01000195">
    <property type="protein sequence ID" value="RIA90019.1"/>
    <property type="molecule type" value="Genomic_DNA"/>
</dbReference>
<dbReference type="InterPro" id="IPR043129">
    <property type="entry name" value="ATPase_NBD"/>
</dbReference>
<accession>A0A397SYC4</accession>
<sequence>MSNDDDDDGRIHVIRHILSNDDDDDDGRIHVIRHIMSNDDDDDDHIRVIRNIMSNNDDDDRNIRVVAAIDFGTTFSGLAYAYKSNPSKIFVYNAWQEYAHCLNYKTPTVLKYDKSFKVESWGYSALTAPRNQNKKSKNINKDEAKYAEKFKLRLCKMEGKDKSQLPKGLSFKTAITDYLKKMGEVLKKALEKSCPGIDFFKQVLIIMTIPAEFDNNAINIMRKCAYKADLIKFRKSSNLKFTTEPEAAAINCMDILKELDVGVDKSFMVVDCGGGTVDLTTRKLLEGNKLGEKVKSKGAYCGGIFVDEKFIEFLGHKIGMSAIELLREDHYGRFQYMVQEFCRRAKFPFTGDKVDFAPFDLDLEEFFPDIKQHKQYVEGSKRDEIVKKEWTIELKFEDVKEMFDPVIKEIIDLINEHLDDNNKDNNVVSAMLLVGGFSESKYLQKRIKQEFDDKLSNKNKIAFPENPMIAIVEGAVQYGLRQEVIATRILKWTYGTDVARKWLPSDPEDRKLPGGQIVEFSRLIECEKEIAVDTVIQNIFTPGCIFQTKMGLDLYITEQHDADFCDSPGVKRLGNWSINLPITFSPRPVLYLLIFGDIELSAVAVNLETGVVHETTYKSDGNF</sequence>
<evidence type="ECO:0008006" key="3">
    <source>
        <dbReference type="Google" id="ProtNLM"/>
    </source>
</evidence>
<dbReference type="PANTHER" id="PTHR14187">
    <property type="entry name" value="ALPHA KINASE/ELONGATION FACTOR 2 KINASE"/>
    <property type="match status" value="1"/>
</dbReference>
<dbReference type="Gene3D" id="3.30.420.40">
    <property type="match status" value="2"/>
</dbReference>
<name>A0A397SYC4_9GLOM</name>
<organism evidence="1 2">
    <name type="scientific">Glomus cerebriforme</name>
    <dbReference type="NCBI Taxonomy" id="658196"/>
    <lineage>
        <taxon>Eukaryota</taxon>
        <taxon>Fungi</taxon>
        <taxon>Fungi incertae sedis</taxon>
        <taxon>Mucoromycota</taxon>
        <taxon>Glomeromycotina</taxon>
        <taxon>Glomeromycetes</taxon>
        <taxon>Glomerales</taxon>
        <taxon>Glomeraceae</taxon>
        <taxon>Glomus</taxon>
    </lineage>
</organism>
<proteinExistence type="predicted"/>
<dbReference type="PANTHER" id="PTHR14187:SF5">
    <property type="entry name" value="HEAT SHOCK 70 KDA PROTEIN 12A"/>
    <property type="match status" value="1"/>
</dbReference>
<dbReference type="Proteomes" id="UP000265703">
    <property type="component" value="Unassembled WGS sequence"/>
</dbReference>
<dbReference type="SUPFAM" id="SSF53067">
    <property type="entry name" value="Actin-like ATPase domain"/>
    <property type="match status" value="2"/>
</dbReference>
<evidence type="ECO:0000313" key="1">
    <source>
        <dbReference type="EMBL" id="RIA90019.1"/>
    </source>
</evidence>
<dbReference type="CDD" id="cd10229">
    <property type="entry name" value="ASKHA_NBD_HSP70_HSPA12"/>
    <property type="match status" value="1"/>
</dbReference>
<comment type="caution">
    <text evidence="1">The sequence shown here is derived from an EMBL/GenBank/DDBJ whole genome shotgun (WGS) entry which is preliminary data.</text>
</comment>
<dbReference type="STRING" id="658196.A0A397SYC4"/>